<dbReference type="EMBL" id="MTLA01000136">
    <property type="protein sequence ID" value="OOP68098.1"/>
    <property type="molecule type" value="Genomic_DNA"/>
</dbReference>
<comment type="caution">
    <text evidence="1">The sequence shown here is derived from an EMBL/GenBank/DDBJ whole genome shotgun (WGS) entry which is preliminary data.</text>
</comment>
<proteinExistence type="predicted"/>
<protein>
    <submittedName>
        <fullName evidence="1">Uncharacterized protein</fullName>
    </submittedName>
</protein>
<sequence>MAIAEIGFFSIMTFNKMSTKKQFSFNEKDVVLEGKLIFTKKSVITNDFCRRKENGHEIR</sequence>
<name>A0A8E2IAY7_9BACI</name>
<dbReference type="AlphaFoldDB" id="A0A8E2IAY7"/>
<accession>A0A8E2IAY7</accession>
<evidence type="ECO:0000313" key="2">
    <source>
        <dbReference type="Proteomes" id="UP000189761"/>
    </source>
</evidence>
<reference evidence="1 2" key="1">
    <citation type="submission" date="2017-01" db="EMBL/GenBank/DDBJ databases">
        <title>Draft genome sequence of Bacillus oleronius.</title>
        <authorList>
            <person name="Allam M."/>
        </authorList>
    </citation>
    <scope>NUCLEOTIDE SEQUENCE [LARGE SCALE GENOMIC DNA]</scope>
    <source>
        <strain evidence="1 2">DSM 9356</strain>
    </source>
</reference>
<dbReference type="Proteomes" id="UP000189761">
    <property type="component" value="Unassembled WGS sequence"/>
</dbReference>
<keyword evidence="2" id="KW-1185">Reference proteome</keyword>
<evidence type="ECO:0000313" key="1">
    <source>
        <dbReference type="EMBL" id="OOP68098.1"/>
    </source>
</evidence>
<gene>
    <name evidence="1" type="ORF">BWZ43_12275</name>
</gene>
<organism evidence="1 2">
    <name type="scientific">Heyndrickxia oleronia</name>
    <dbReference type="NCBI Taxonomy" id="38875"/>
    <lineage>
        <taxon>Bacteria</taxon>
        <taxon>Bacillati</taxon>
        <taxon>Bacillota</taxon>
        <taxon>Bacilli</taxon>
        <taxon>Bacillales</taxon>
        <taxon>Bacillaceae</taxon>
        <taxon>Heyndrickxia</taxon>
    </lineage>
</organism>